<reference evidence="3" key="1">
    <citation type="submission" date="2020-08" db="EMBL/GenBank/DDBJ databases">
        <title>Multilocus sequence diversity analysis of phytoplasmas related to Ca.P.Phoenicium in Iran.</title>
        <authorList>
            <person name="Mosayyebi N."/>
            <person name="Mehraban Z."/>
            <person name="Siampour M."/>
        </authorList>
    </citation>
    <scope>NUCLEOTIDE SEQUENCE</scope>
    <source>
        <strain evidence="4">PA</strain>
        <strain evidence="3">PE5</strain>
    </source>
</reference>
<name>A0A7L8YQZ3_9MOLU</name>
<dbReference type="AlphaFoldDB" id="A0A7L8YQZ3"/>
<evidence type="ECO:0000313" key="3">
    <source>
        <dbReference type="EMBL" id="QOI32723.1"/>
    </source>
</evidence>
<gene>
    <name evidence="3" type="primary">imp</name>
</gene>
<keyword evidence="2" id="KW-0472">Membrane</keyword>
<proteinExistence type="predicted"/>
<dbReference type="EMBL" id="MT845594">
    <property type="protein sequence ID" value="QOI32726.1"/>
    <property type="molecule type" value="Genomic_DNA"/>
</dbReference>
<keyword evidence="2" id="KW-1133">Transmembrane helix</keyword>
<accession>A0A7L8YQZ3</accession>
<evidence type="ECO:0000256" key="2">
    <source>
        <dbReference type="SAM" id="Phobius"/>
    </source>
</evidence>
<feature type="coiled-coil region" evidence="1">
    <location>
        <begin position="67"/>
        <end position="116"/>
    </location>
</feature>
<keyword evidence="2" id="KW-0812">Transmembrane</keyword>
<feature type="transmembrane region" description="Helical" evidence="2">
    <location>
        <begin position="14"/>
        <end position="35"/>
    </location>
</feature>
<evidence type="ECO:0000256" key="1">
    <source>
        <dbReference type="SAM" id="Coils"/>
    </source>
</evidence>
<protein>
    <submittedName>
        <fullName evidence="3">Immunodominant membrane protein</fullName>
    </submittedName>
</protein>
<evidence type="ECO:0000313" key="4">
    <source>
        <dbReference type="EMBL" id="QOI32726.1"/>
    </source>
</evidence>
<keyword evidence="1" id="KW-0175">Coiled coil</keyword>
<sequence length="153" mass="16999">MQKENLLNTTKGKVIVGIGSTVALILVYALIAYFFSIWPFTGYTKAEVEKLSDFTLDAVSNTDLNEKDKANKKYNELQGRYEKIEKAAKSTKVSEKDDTKNALEALKNKLTDFKNKINQDTYTVSEVVTACNAVTKSLFTAATNAIIKDADLK</sequence>
<organism evidence="3">
    <name type="scientific">Candidatus Phytoplasma phoenicium</name>
    <dbReference type="NCBI Taxonomy" id="198422"/>
    <lineage>
        <taxon>Bacteria</taxon>
        <taxon>Bacillati</taxon>
        <taxon>Mycoplasmatota</taxon>
        <taxon>Mollicutes</taxon>
        <taxon>Acholeplasmatales</taxon>
        <taxon>Acholeplasmataceae</taxon>
        <taxon>Candidatus Phytoplasma</taxon>
        <taxon>16SrIX (Pigeon pea witches'-broom group)</taxon>
    </lineage>
</organism>
<dbReference type="EMBL" id="MT845591">
    <property type="protein sequence ID" value="QOI32723.1"/>
    <property type="molecule type" value="Genomic_DNA"/>
</dbReference>